<dbReference type="OrthoDB" id="101884at2"/>
<proteinExistence type="predicted"/>
<dbReference type="AlphaFoldDB" id="A0A3P3QRR0"/>
<evidence type="ECO:0000313" key="2">
    <source>
        <dbReference type="EMBL" id="RRJ23874.1"/>
    </source>
</evidence>
<evidence type="ECO:0000313" key="3">
    <source>
        <dbReference type="Proteomes" id="UP000276260"/>
    </source>
</evidence>
<dbReference type="InterPro" id="IPR026950">
    <property type="entry name" value="Caps_assemb_Wzi"/>
</dbReference>
<comment type="caution">
    <text evidence="2">The sequence shown here is derived from an EMBL/GenBank/DDBJ whole genome shotgun (WGS) entry which is preliminary data.</text>
</comment>
<feature type="signal peptide" evidence="1">
    <location>
        <begin position="1"/>
        <end position="20"/>
    </location>
</feature>
<dbReference type="Proteomes" id="UP000276260">
    <property type="component" value="Unassembled WGS sequence"/>
</dbReference>
<keyword evidence="1" id="KW-0732">Signal</keyword>
<organism evidence="2 3">
    <name type="scientific">Rheinheimera mesophila</name>
    <dbReference type="NCBI Taxonomy" id="1547515"/>
    <lineage>
        <taxon>Bacteria</taxon>
        <taxon>Pseudomonadati</taxon>
        <taxon>Pseudomonadota</taxon>
        <taxon>Gammaproteobacteria</taxon>
        <taxon>Chromatiales</taxon>
        <taxon>Chromatiaceae</taxon>
        <taxon>Rheinheimera</taxon>
    </lineage>
</organism>
<keyword evidence="3" id="KW-1185">Reference proteome</keyword>
<dbReference type="RefSeq" id="WP_046519892.1">
    <property type="nucleotide sequence ID" value="NZ_LAVS01000019.1"/>
</dbReference>
<feature type="chain" id="PRO_5018586560" evidence="1">
    <location>
        <begin position="21"/>
        <end position="471"/>
    </location>
</feature>
<dbReference type="EMBL" id="RRCF01000001">
    <property type="protein sequence ID" value="RRJ23874.1"/>
    <property type="molecule type" value="Genomic_DNA"/>
</dbReference>
<accession>A0A3P3QRR0</accession>
<dbReference type="Pfam" id="PF14052">
    <property type="entry name" value="Caps_assemb_Wzi"/>
    <property type="match status" value="1"/>
</dbReference>
<protein>
    <submittedName>
        <fullName evidence="2">Capsule assembly Wzi family protein</fullName>
    </submittedName>
</protein>
<dbReference type="InterPro" id="IPR038636">
    <property type="entry name" value="Wzi_sf"/>
</dbReference>
<gene>
    <name evidence="2" type="ORF">EIK76_07435</name>
</gene>
<reference evidence="2 3" key="1">
    <citation type="submission" date="2018-11" db="EMBL/GenBank/DDBJ databases">
        <title>Draft genome analysis of Rheinheimera mesophila isolated from an industrial waste site.</title>
        <authorList>
            <person name="Yu Q."/>
            <person name="Qi Y."/>
            <person name="Zhang H."/>
            <person name="Lu Y."/>
            <person name="Pu J."/>
        </authorList>
    </citation>
    <scope>NUCLEOTIDE SEQUENCE [LARGE SCALE GENOMIC DNA]</scope>
    <source>
        <strain evidence="2 3">IITR13</strain>
    </source>
</reference>
<name>A0A3P3QRR0_9GAMM</name>
<evidence type="ECO:0000256" key="1">
    <source>
        <dbReference type="SAM" id="SignalP"/>
    </source>
</evidence>
<dbReference type="Gene3D" id="2.40.160.130">
    <property type="entry name" value="Capsule assembly protein Wzi"/>
    <property type="match status" value="1"/>
</dbReference>
<sequence length="471" mass="53020">MKKLQFSTLSLALFTLSAQATPWMDTQDNYLRQSLQTLSHAGLISGPVNTYPLMWKNIAKDLAKVPNRRYNEEVTFALAHVRKALNVNESDKTAGIKLKANSEEMGIQSFGETYSEKASVTLFSEFQNDIFAGRSEVHYRKLHDGSTEQELTYDNSYLAALLGNWVLSVDQLSTWWGPGQQSALLQSNNARPLPSVRLSRHSWDAIDLPVLNWLGPWSFTTFIGLGEHQSPVSQTRYWGSRFNFRPAAAWELGVSRVSQWGGQGKNNGFGDWWDMVINKDQASSNSDQRAALDLSYHFHLLNQPLTAYVELADDDNAEDLPDNPLVLAGVRSYWGNSSGIHTVNMEYSDTYIDCPDSVVKGDCAYQGQLYPQGYTRYGRVIGSGYGKDARVLSAGYHYQTYDGISWSGHLYLANYYDTAGNSDQSWQAKAEHRRPFFNGLLSLQLRYLEKSPLLPQGADEVAAATTWEYRF</sequence>